<dbReference type="PANTHER" id="PTHR36175:SF1">
    <property type="entry name" value="CYANOPHYCINASE"/>
    <property type="match status" value="1"/>
</dbReference>
<evidence type="ECO:0000256" key="2">
    <source>
        <dbReference type="ARBA" id="ARBA00022670"/>
    </source>
</evidence>
<keyword evidence="4" id="KW-0720">Serine protease</keyword>
<dbReference type="Pfam" id="PF03575">
    <property type="entry name" value="Peptidase_S51"/>
    <property type="match status" value="1"/>
</dbReference>
<evidence type="ECO:0000256" key="4">
    <source>
        <dbReference type="ARBA" id="ARBA00022825"/>
    </source>
</evidence>
<dbReference type="CDD" id="cd03145">
    <property type="entry name" value="GAT1_cyanophycinase"/>
    <property type="match status" value="1"/>
</dbReference>
<dbReference type="PANTHER" id="PTHR36175">
    <property type="entry name" value="CYANOPHYCINASE"/>
    <property type="match status" value="1"/>
</dbReference>
<evidence type="ECO:0000256" key="3">
    <source>
        <dbReference type="ARBA" id="ARBA00022801"/>
    </source>
</evidence>
<sequence>MTPATEDPSLRKDISMRQTTTLFALMLALCALAIPHTAAAAKQVKPRVWLTGNAADSARQPLGGPALLLMGGGTEVDAGFAQRAYPVANGGDIVILRTSGRDGYNDYLYTLVTGPLKPDSVETMLVDSRDKANSDYVDNAIRKAELIFIAGGDQSTYVNAWQGTRVEDALHFAHARGAVIGGTSAGLAVMGEFVYDPDGIAGITSAEALADPYGPGMMLSTDFLRFPIMDGIVTDSHFAARDRMGRTLAFMARLRQDGIAPSITALAIDEETSLFIDRNGVGTVDSNLGGAVYVIAERADTVRTQVVPGQPLIYRNLQRTRVDAGRFYDFVSGQHNGVGIVLSVDGRNATAPFAPSNPY</sequence>
<evidence type="ECO:0008006" key="7">
    <source>
        <dbReference type="Google" id="ProtNLM"/>
    </source>
</evidence>
<evidence type="ECO:0000313" key="6">
    <source>
        <dbReference type="Proteomes" id="UP001499959"/>
    </source>
</evidence>
<protein>
    <recommendedName>
        <fullName evidence="7">Cyanophycinase</fullName>
    </recommendedName>
</protein>
<dbReference type="EMBL" id="BAABJE010000005">
    <property type="protein sequence ID" value="GAA4789684.1"/>
    <property type="molecule type" value="Genomic_DNA"/>
</dbReference>
<dbReference type="InterPro" id="IPR005320">
    <property type="entry name" value="Peptidase_S51"/>
</dbReference>
<comment type="caution">
    <text evidence="5">The sequence shown here is derived from an EMBL/GenBank/DDBJ whole genome shotgun (WGS) entry which is preliminary data.</text>
</comment>
<comment type="similarity">
    <text evidence="1">Belongs to the peptidase S51 family.</text>
</comment>
<evidence type="ECO:0000313" key="5">
    <source>
        <dbReference type="EMBL" id="GAA4789684.1"/>
    </source>
</evidence>
<dbReference type="SUPFAM" id="SSF52317">
    <property type="entry name" value="Class I glutamine amidotransferase-like"/>
    <property type="match status" value="1"/>
</dbReference>
<gene>
    <name evidence="5" type="ORF">GCM10023307_13660</name>
</gene>
<organism evidence="5 6">
    <name type="scientific">Lysobacter hankyongensis</name>
    <dbReference type="NCBI Taxonomy" id="1176535"/>
    <lineage>
        <taxon>Bacteria</taxon>
        <taxon>Pseudomonadati</taxon>
        <taxon>Pseudomonadota</taxon>
        <taxon>Gammaproteobacteria</taxon>
        <taxon>Lysobacterales</taxon>
        <taxon>Lysobacteraceae</taxon>
        <taxon>Lysobacter</taxon>
    </lineage>
</organism>
<evidence type="ECO:0000256" key="1">
    <source>
        <dbReference type="ARBA" id="ARBA00006534"/>
    </source>
</evidence>
<dbReference type="Proteomes" id="UP001499959">
    <property type="component" value="Unassembled WGS sequence"/>
</dbReference>
<keyword evidence="2" id="KW-0645">Protease</keyword>
<keyword evidence="6" id="KW-1185">Reference proteome</keyword>
<name>A0ABP9B548_9GAMM</name>
<dbReference type="InterPro" id="IPR029062">
    <property type="entry name" value="Class_I_gatase-like"/>
</dbReference>
<proteinExistence type="inferred from homology"/>
<dbReference type="Gene3D" id="3.40.50.880">
    <property type="match status" value="1"/>
</dbReference>
<keyword evidence="3" id="KW-0378">Hydrolase</keyword>
<reference evidence="6" key="1">
    <citation type="journal article" date="2019" name="Int. J. Syst. Evol. Microbiol.">
        <title>The Global Catalogue of Microorganisms (GCM) 10K type strain sequencing project: providing services to taxonomists for standard genome sequencing and annotation.</title>
        <authorList>
            <consortium name="The Broad Institute Genomics Platform"/>
            <consortium name="The Broad Institute Genome Sequencing Center for Infectious Disease"/>
            <person name="Wu L."/>
            <person name="Ma J."/>
        </authorList>
    </citation>
    <scope>NUCLEOTIDE SEQUENCE [LARGE SCALE GENOMIC DNA]</scope>
    <source>
        <strain evidence="6">JCM 18204</strain>
    </source>
</reference>
<accession>A0ABP9B548</accession>